<protein>
    <submittedName>
        <fullName evidence="2">Oxysterol-binding protein 1C-like</fullName>
    </submittedName>
</protein>
<dbReference type="EMBL" id="LXQA010021767">
    <property type="protein sequence ID" value="MCH92051.1"/>
    <property type="molecule type" value="Genomic_DNA"/>
</dbReference>
<comment type="caution">
    <text evidence="2">The sequence shown here is derived from an EMBL/GenBank/DDBJ whole genome shotgun (WGS) entry which is preliminary data.</text>
</comment>
<organism evidence="2 3">
    <name type="scientific">Trifolium medium</name>
    <dbReference type="NCBI Taxonomy" id="97028"/>
    <lineage>
        <taxon>Eukaryota</taxon>
        <taxon>Viridiplantae</taxon>
        <taxon>Streptophyta</taxon>
        <taxon>Embryophyta</taxon>
        <taxon>Tracheophyta</taxon>
        <taxon>Spermatophyta</taxon>
        <taxon>Magnoliopsida</taxon>
        <taxon>eudicotyledons</taxon>
        <taxon>Gunneridae</taxon>
        <taxon>Pentapetalae</taxon>
        <taxon>rosids</taxon>
        <taxon>fabids</taxon>
        <taxon>Fabales</taxon>
        <taxon>Fabaceae</taxon>
        <taxon>Papilionoideae</taxon>
        <taxon>50 kb inversion clade</taxon>
        <taxon>NPAAA clade</taxon>
        <taxon>Hologalegina</taxon>
        <taxon>IRL clade</taxon>
        <taxon>Trifolieae</taxon>
        <taxon>Trifolium</taxon>
    </lineage>
</organism>
<dbReference type="Proteomes" id="UP000265520">
    <property type="component" value="Unassembled WGS sequence"/>
</dbReference>
<dbReference type="InterPro" id="IPR000648">
    <property type="entry name" value="Oxysterol-bd"/>
</dbReference>
<accession>A0A392MX24</accession>
<dbReference type="PANTHER" id="PTHR10972">
    <property type="entry name" value="OXYSTEROL-BINDING PROTEIN-RELATED"/>
    <property type="match status" value="1"/>
</dbReference>
<reference evidence="2 3" key="1">
    <citation type="journal article" date="2018" name="Front. Plant Sci.">
        <title>Red Clover (Trifolium pratense) and Zigzag Clover (T. medium) - A Picture of Genomic Similarities and Differences.</title>
        <authorList>
            <person name="Dluhosova J."/>
            <person name="Istvanek J."/>
            <person name="Nedelnik J."/>
            <person name="Repkova J."/>
        </authorList>
    </citation>
    <scope>NUCLEOTIDE SEQUENCE [LARGE SCALE GENOMIC DNA]</scope>
    <source>
        <strain evidence="3">cv. 10/8</strain>
        <tissue evidence="2">Leaf</tissue>
    </source>
</reference>
<evidence type="ECO:0000313" key="3">
    <source>
        <dbReference type="Proteomes" id="UP000265520"/>
    </source>
</evidence>
<feature type="region of interest" description="Disordered" evidence="1">
    <location>
        <begin position="1"/>
        <end position="26"/>
    </location>
</feature>
<name>A0A392MX24_9FABA</name>
<dbReference type="Pfam" id="PF01237">
    <property type="entry name" value="Oxysterol_BP"/>
    <property type="match status" value="1"/>
</dbReference>
<dbReference type="AlphaFoldDB" id="A0A392MX24"/>
<dbReference type="SUPFAM" id="SSF144000">
    <property type="entry name" value="Oxysterol-binding protein-like"/>
    <property type="match status" value="1"/>
</dbReference>
<proteinExistence type="predicted"/>
<dbReference type="GO" id="GO:0016020">
    <property type="term" value="C:membrane"/>
    <property type="evidence" value="ECO:0007669"/>
    <property type="project" value="TreeGrafter"/>
</dbReference>
<keyword evidence="3" id="KW-1185">Reference proteome</keyword>
<dbReference type="GO" id="GO:0005829">
    <property type="term" value="C:cytosol"/>
    <property type="evidence" value="ECO:0007669"/>
    <property type="project" value="TreeGrafter"/>
</dbReference>
<dbReference type="GO" id="GO:0032934">
    <property type="term" value="F:sterol binding"/>
    <property type="evidence" value="ECO:0007669"/>
    <property type="project" value="TreeGrafter"/>
</dbReference>
<sequence length="199" mass="22136">IGASGSDDDNERNDVAEEDTDDDDDAAFFDTRDFISSSSSIKSKTSSFSSDDEGISVVGSEGDIDPSIRSVGTNYPHVKRRNKLPEPVEKEKGVSLWSLIKDNIGKDLTKVCLPVYFNEPLSSLQKCCEEMEYSYLLDRAYEWGRRGNTLMRILNVAAFAVSAYASTDGRICKPFNPLLGETYEADFPDKGFHFISEKV</sequence>
<feature type="non-terminal residue" evidence="2">
    <location>
        <position position="1"/>
    </location>
</feature>
<dbReference type="InterPro" id="IPR037239">
    <property type="entry name" value="OSBP_sf"/>
</dbReference>
<dbReference type="PANTHER" id="PTHR10972:SF163">
    <property type="entry name" value="OSBP(OXYSTEROL-BINDING PROTEIN)-RELATED PROTEIN 1C"/>
    <property type="match status" value="1"/>
</dbReference>
<evidence type="ECO:0000313" key="2">
    <source>
        <dbReference type="EMBL" id="MCH92051.1"/>
    </source>
</evidence>
<evidence type="ECO:0000256" key="1">
    <source>
        <dbReference type="SAM" id="MobiDB-lite"/>
    </source>
</evidence>